<dbReference type="InterPro" id="IPR036010">
    <property type="entry name" value="2Fe-2S_ferredoxin-like_sf"/>
</dbReference>
<comment type="caution">
    <text evidence="2">The sequence shown here is derived from an EMBL/GenBank/DDBJ whole genome shotgun (WGS) entry which is preliminary data.</text>
</comment>
<sequence>MRITDQVARGAALTIFVDGEPIGGFAGETVAAVMTAAGRRRFRIDAHGCARGLYCNMGTCCECMVRLDDGRGIAVRACLLPAEEGLRIATGQPLS</sequence>
<accession>A0ABT6N410</accession>
<gene>
    <name evidence="2" type="ORF">QGN17_14965</name>
</gene>
<protein>
    <submittedName>
        <fullName evidence="2">(2Fe-2S)-binding protein</fullName>
    </submittedName>
</protein>
<evidence type="ECO:0000313" key="3">
    <source>
        <dbReference type="Proteomes" id="UP001160625"/>
    </source>
</evidence>
<dbReference type="EMBL" id="JARYGZ010000002">
    <property type="protein sequence ID" value="MDH7640036.1"/>
    <property type="molecule type" value="Genomic_DNA"/>
</dbReference>
<name>A0ABT6N410_9SPHN</name>
<dbReference type="RefSeq" id="WP_281045399.1">
    <property type="nucleotide sequence ID" value="NZ_JARYGZ010000002.1"/>
</dbReference>
<organism evidence="2 3">
    <name type="scientific">Sphingomonas oryzagri</name>
    <dbReference type="NCBI Taxonomy" id="3042314"/>
    <lineage>
        <taxon>Bacteria</taxon>
        <taxon>Pseudomonadati</taxon>
        <taxon>Pseudomonadota</taxon>
        <taxon>Alphaproteobacteria</taxon>
        <taxon>Sphingomonadales</taxon>
        <taxon>Sphingomonadaceae</taxon>
        <taxon>Sphingomonas</taxon>
    </lineage>
</organism>
<dbReference type="InterPro" id="IPR042204">
    <property type="entry name" value="2Fe-2S-bd_N"/>
</dbReference>
<dbReference type="Pfam" id="PF13510">
    <property type="entry name" value="Fer2_4"/>
    <property type="match status" value="1"/>
</dbReference>
<keyword evidence="1" id="KW-0560">Oxidoreductase</keyword>
<dbReference type="Gene3D" id="3.10.20.440">
    <property type="entry name" value="2Fe-2S iron-sulphur cluster binding domain, sarcosine oxidase, alpha subunit, N-terminal domain"/>
    <property type="match status" value="1"/>
</dbReference>
<evidence type="ECO:0000313" key="2">
    <source>
        <dbReference type="EMBL" id="MDH7640036.1"/>
    </source>
</evidence>
<evidence type="ECO:0000256" key="1">
    <source>
        <dbReference type="ARBA" id="ARBA00023002"/>
    </source>
</evidence>
<proteinExistence type="predicted"/>
<keyword evidence="3" id="KW-1185">Reference proteome</keyword>
<reference evidence="2" key="1">
    <citation type="submission" date="2023-04" db="EMBL/GenBank/DDBJ databases">
        <title>Sphingomonas sp. MAHUQ-71 isolated from rice field.</title>
        <authorList>
            <person name="Huq M.A."/>
        </authorList>
    </citation>
    <scope>NUCLEOTIDE SEQUENCE</scope>
    <source>
        <strain evidence="2">MAHUQ-71</strain>
    </source>
</reference>
<dbReference type="SUPFAM" id="SSF54292">
    <property type="entry name" value="2Fe-2S ferredoxin-like"/>
    <property type="match status" value="1"/>
</dbReference>
<dbReference type="Proteomes" id="UP001160625">
    <property type="component" value="Unassembled WGS sequence"/>
</dbReference>